<proteinExistence type="predicted"/>
<evidence type="ECO:0000256" key="1">
    <source>
        <dbReference type="SAM" id="Phobius"/>
    </source>
</evidence>
<dbReference type="AlphaFoldDB" id="E8LTJ8"/>
<name>E8LTJ8_9VIBR</name>
<keyword evidence="1" id="KW-0472">Membrane</keyword>
<dbReference type="RefSeq" id="WP_006879149.1">
    <property type="nucleotide sequence ID" value="NZ_AEVS01000051.1"/>
</dbReference>
<dbReference type="EMBL" id="AEVS01000051">
    <property type="protein sequence ID" value="EGA66091.1"/>
    <property type="molecule type" value="Genomic_DNA"/>
</dbReference>
<dbReference type="STRING" id="945543.VIBR0546_12272"/>
<reference evidence="2 3" key="1">
    <citation type="journal article" date="2012" name="Int. J. Syst. Evol. Microbiol.">
        <title>Vibrio caribbeanicus sp. nov., isolated from the marine sponge Scleritoderma cyanea.</title>
        <authorList>
            <person name="Hoffmann M."/>
            <person name="Monday S.R."/>
            <person name="Allard M.W."/>
            <person name="Strain E.A."/>
            <person name="Whittaker P."/>
            <person name="Naum M."/>
            <person name="McCarthy P.J."/>
            <person name="Lopez J.V."/>
            <person name="Fischer M."/>
            <person name="Brown E.W."/>
        </authorList>
    </citation>
    <scope>NUCLEOTIDE SEQUENCE [LARGE SCALE GENOMIC DNA]</scope>
    <source>
        <strain evidence="2 3">LMG 20546</strain>
    </source>
</reference>
<accession>E8LTJ8</accession>
<dbReference type="eggNOG" id="ENOG5031N4B">
    <property type="taxonomic scope" value="Bacteria"/>
</dbReference>
<feature type="transmembrane region" description="Helical" evidence="1">
    <location>
        <begin position="94"/>
        <end position="116"/>
    </location>
</feature>
<feature type="transmembrane region" description="Helical" evidence="1">
    <location>
        <begin position="7"/>
        <end position="35"/>
    </location>
</feature>
<keyword evidence="1" id="KW-1133">Transmembrane helix</keyword>
<organism evidence="2 3">
    <name type="scientific">Vibrio brasiliensis LMG 20546</name>
    <dbReference type="NCBI Taxonomy" id="945543"/>
    <lineage>
        <taxon>Bacteria</taxon>
        <taxon>Pseudomonadati</taxon>
        <taxon>Pseudomonadota</taxon>
        <taxon>Gammaproteobacteria</taxon>
        <taxon>Vibrionales</taxon>
        <taxon>Vibrionaceae</taxon>
        <taxon>Vibrio</taxon>
        <taxon>Vibrio oreintalis group</taxon>
    </lineage>
</organism>
<sequence>MTWYESLIALIGFSFGTYAITWSIPGAIMSVMVSLGDPQRIDFIDHQLSKDVDKLHRNPMCMISAYISTRLFHYWVKYPFIRKRATTDSIKFKVFMWVNALGMWSWIVLILSLILLKFTGYMA</sequence>
<comment type="caution">
    <text evidence="2">The sequence shown here is derived from an EMBL/GenBank/DDBJ whole genome shotgun (WGS) entry which is preliminary data.</text>
</comment>
<evidence type="ECO:0000313" key="3">
    <source>
        <dbReference type="Proteomes" id="UP000004371"/>
    </source>
</evidence>
<dbReference type="Proteomes" id="UP000004371">
    <property type="component" value="Unassembled WGS sequence"/>
</dbReference>
<evidence type="ECO:0000313" key="2">
    <source>
        <dbReference type="EMBL" id="EGA66091.1"/>
    </source>
</evidence>
<keyword evidence="1" id="KW-0812">Transmembrane</keyword>
<keyword evidence="3" id="KW-1185">Reference proteome</keyword>
<dbReference type="OrthoDB" id="5880549at2"/>
<gene>
    <name evidence="2" type="ORF">VIBR0546_12272</name>
</gene>
<protein>
    <submittedName>
        <fullName evidence="2">Uncharacterized protein</fullName>
    </submittedName>
</protein>